<protein>
    <submittedName>
        <fullName evidence="2">TIGR02301 family protein</fullName>
    </submittedName>
</protein>
<dbReference type="RefSeq" id="WP_181760438.1">
    <property type="nucleotide sequence ID" value="NZ_BMCR01000003.1"/>
</dbReference>
<comment type="caution">
    <text evidence="2">The sequence shown here is derived from an EMBL/GenBank/DDBJ whole genome shotgun (WGS) entry which is preliminary data.</text>
</comment>
<evidence type="ECO:0000256" key="1">
    <source>
        <dbReference type="SAM" id="SignalP"/>
    </source>
</evidence>
<organism evidence="2 3">
    <name type="scientific">Stappia taiwanensis</name>
    <dbReference type="NCBI Taxonomy" id="992267"/>
    <lineage>
        <taxon>Bacteria</taxon>
        <taxon>Pseudomonadati</taxon>
        <taxon>Pseudomonadota</taxon>
        <taxon>Alphaproteobacteria</taxon>
        <taxon>Hyphomicrobiales</taxon>
        <taxon>Stappiaceae</taxon>
        <taxon>Stappia</taxon>
    </lineage>
</organism>
<evidence type="ECO:0000313" key="2">
    <source>
        <dbReference type="EMBL" id="MBA4612245.1"/>
    </source>
</evidence>
<feature type="signal peptide" evidence="1">
    <location>
        <begin position="1"/>
        <end position="35"/>
    </location>
</feature>
<dbReference type="EMBL" id="JACEON010000009">
    <property type="protein sequence ID" value="MBA4612245.1"/>
    <property type="molecule type" value="Genomic_DNA"/>
</dbReference>
<evidence type="ECO:0000313" key="3">
    <source>
        <dbReference type="Proteomes" id="UP000559404"/>
    </source>
</evidence>
<keyword evidence="1" id="KW-0732">Signal</keyword>
<keyword evidence="3" id="KW-1185">Reference proteome</keyword>
<gene>
    <name evidence="2" type="ORF">H1W37_11315</name>
</gene>
<dbReference type="InterPro" id="IPR012645">
    <property type="entry name" value="CHP02301"/>
</dbReference>
<reference evidence="2 3" key="1">
    <citation type="submission" date="2020-07" db="EMBL/GenBank/DDBJ databases">
        <authorList>
            <person name="Li M."/>
        </authorList>
    </citation>
    <scope>NUCLEOTIDE SEQUENCE [LARGE SCALE GENOMIC DNA]</scope>
    <source>
        <strain evidence="2 3">DSM 23284</strain>
    </source>
</reference>
<sequence length="140" mass="15668">MPRSSRPFAPLRLLTASLAAALVLAPLVLAPSVSAQPAAEDPPYEADLMRLSEILGALHYLRPLCGATDGTLWRDQMRALLDAETRDTNRERRFIERFNQGYRGFSSVYRRCTPAAEVALARYIEEGSALVRTVTTRYNR</sequence>
<feature type="chain" id="PRO_5032406916" evidence="1">
    <location>
        <begin position="36"/>
        <end position="140"/>
    </location>
</feature>
<reference evidence="2 3" key="2">
    <citation type="submission" date="2020-08" db="EMBL/GenBank/DDBJ databases">
        <title>Stappia taiwanensis sp. nov., isolated from a coastal thermal spring.</title>
        <authorList>
            <person name="Kampfer P."/>
        </authorList>
    </citation>
    <scope>NUCLEOTIDE SEQUENCE [LARGE SCALE GENOMIC DNA]</scope>
    <source>
        <strain evidence="2 3">DSM 23284</strain>
    </source>
</reference>
<dbReference type="NCBIfam" id="TIGR02301">
    <property type="entry name" value="TIGR02301 family protein"/>
    <property type="match status" value="1"/>
</dbReference>
<name>A0A838XP30_9HYPH</name>
<proteinExistence type="predicted"/>
<dbReference type="AlphaFoldDB" id="A0A838XP30"/>
<dbReference type="Pfam" id="PF09539">
    <property type="entry name" value="DUF2385"/>
    <property type="match status" value="1"/>
</dbReference>
<accession>A0A838XP30</accession>
<dbReference type="Proteomes" id="UP000559404">
    <property type="component" value="Unassembled WGS sequence"/>
</dbReference>